<gene>
    <name evidence="1" type="ORF">S06H3_01718</name>
</gene>
<evidence type="ECO:0008006" key="2">
    <source>
        <dbReference type="Google" id="ProtNLM"/>
    </source>
</evidence>
<dbReference type="AlphaFoldDB" id="X1KY60"/>
<evidence type="ECO:0000313" key="1">
    <source>
        <dbReference type="EMBL" id="GAH98555.1"/>
    </source>
</evidence>
<sequence>MTPMFPEDFPERRIKVGAACIFPNLFPFGGFHAVGVFSNDHHLDPNQFSPKLLEDCFEGCLRYFGQVHERYPEIKYWHINWNYMPPAAASIIHPHVQITADPNPTSQLQEFIRSSRSYFDREGSNYWSDLVEAERDKKERFIGETGSAVWITSFAPEGNSEVVAVFTGISAMTHLKKRGLGDFCDGLSRILKGYHALGVQSFNMTTFSGPCDEDLSEYYLLNAKLVSRPSPRQFYTSDDGFMEKLHHESVIETMPETLAEKLREQF</sequence>
<comment type="caution">
    <text evidence="1">The sequence shown here is derived from an EMBL/GenBank/DDBJ whole genome shotgun (WGS) entry which is preliminary data.</text>
</comment>
<dbReference type="InterPro" id="IPR036265">
    <property type="entry name" value="HIT-like_sf"/>
</dbReference>
<dbReference type="SUPFAM" id="SSF54197">
    <property type="entry name" value="HIT-like"/>
    <property type="match status" value="2"/>
</dbReference>
<dbReference type="Gene3D" id="3.30.428.10">
    <property type="entry name" value="HIT-like"/>
    <property type="match status" value="2"/>
</dbReference>
<proteinExistence type="predicted"/>
<protein>
    <recommendedName>
        <fullName evidence="2">Galactose-1-phosphate uridyl transferase N-terminal domain-containing protein</fullName>
    </recommendedName>
</protein>
<organism evidence="1">
    <name type="scientific">marine sediment metagenome</name>
    <dbReference type="NCBI Taxonomy" id="412755"/>
    <lineage>
        <taxon>unclassified sequences</taxon>
        <taxon>metagenomes</taxon>
        <taxon>ecological metagenomes</taxon>
    </lineage>
</organism>
<accession>X1KY60</accession>
<name>X1KY60_9ZZZZ</name>
<dbReference type="EMBL" id="BARV01000449">
    <property type="protein sequence ID" value="GAH98555.1"/>
    <property type="molecule type" value="Genomic_DNA"/>
</dbReference>
<reference evidence="1" key="1">
    <citation type="journal article" date="2014" name="Front. Microbiol.">
        <title>High frequency of phylogenetically diverse reductive dehalogenase-homologous genes in deep subseafloor sedimentary metagenomes.</title>
        <authorList>
            <person name="Kawai M."/>
            <person name="Futagami T."/>
            <person name="Toyoda A."/>
            <person name="Takaki Y."/>
            <person name="Nishi S."/>
            <person name="Hori S."/>
            <person name="Arai W."/>
            <person name="Tsubouchi T."/>
            <person name="Morono Y."/>
            <person name="Uchiyama I."/>
            <person name="Ito T."/>
            <person name="Fujiyama A."/>
            <person name="Inagaki F."/>
            <person name="Takami H."/>
        </authorList>
    </citation>
    <scope>NUCLEOTIDE SEQUENCE</scope>
    <source>
        <strain evidence="1">Expedition CK06-06</strain>
    </source>
</reference>